<organism evidence="1 2">
    <name type="scientific">Elysia crispata</name>
    <name type="common">lettuce slug</name>
    <dbReference type="NCBI Taxonomy" id="231223"/>
    <lineage>
        <taxon>Eukaryota</taxon>
        <taxon>Metazoa</taxon>
        <taxon>Spiralia</taxon>
        <taxon>Lophotrochozoa</taxon>
        <taxon>Mollusca</taxon>
        <taxon>Gastropoda</taxon>
        <taxon>Heterobranchia</taxon>
        <taxon>Euthyneura</taxon>
        <taxon>Panpulmonata</taxon>
        <taxon>Sacoglossa</taxon>
        <taxon>Placobranchoidea</taxon>
        <taxon>Plakobranchidae</taxon>
        <taxon>Elysia</taxon>
    </lineage>
</organism>
<accession>A0AAE1DP10</accession>
<keyword evidence="2" id="KW-1185">Reference proteome</keyword>
<dbReference type="AlphaFoldDB" id="A0AAE1DP10"/>
<reference evidence="1" key="1">
    <citation type="journal article" date="2023" name="G3 (Bethesda)">
        <title>A reference genome for the long-term kleptoplast-retaining sea slug Elysia crispata morphotype clarki.</title>
        <authorList>
            <person name="Eastman K.E."/>
            <person name="Pendleton A.L."/>
            <person name="Shaikh M.A."/>
            <person name="Suttiyut T."/>
            <person name="Ogas R."/>
            <person name="Tomko P."/>
            <person name="Gavelis G."/>
            <person name="Widhalm J.R."/>
            <person name="Wisecaver J.H."/>
        </authorList>
    </citation>
    <scope>NUCLEOTIDE SEQUENCE</scope>
    <source>
        <strain evidence="1">ECLA1</strain>
    </source>
</reference>
<sequence>MSVRERAEILRQEALYQKVSEKEIGLELSCFGSRQQANHPAVHQRAREMRPVKSGPILRASIKLSQESTTSVAVRLDKRADQSPVTTRVCTPHYACSTLFISESGRVNLLAAPPILEMALPDWLG</sequence>
<dbReference type="Proteomes" id="UP001283361">
    <property type="component" value="Unassembled WGS sequence"/>
</dbReference>
<gene>
    <name evidence="1" type="ORF">RRG08_038075</name>
</gene>
<dbReference type="EMBL" id="JAWDGP010003058">
    <property type="protein sequence ID" value="KAK3777826.1"/>
    <property type="molecule type" value="Genomic_DNA"/>
</dbReference>
<name>A0AAE1DP10_9GAST</name>
<evidence type="ECO:0000313" key="1">
    <source>
        <dbReference type="EMBL" id="KAK3777826.1"/>
    </source>
</evidence>
<protein>
    <submittedName>
        <fullName evidence="1">Uncharacterized protein</fullName>
    </submittedName>
</protein>
<evidence type="ECO:0000313" key="2">
    <source>
        <dbReference type="Proteomes" id="UP001283361"/>
    </source>
</evidence>
<proteinExistence type="predicted"/>
<comment type="caution">
    <text evidence="1">The sequence shown here is derived from an EMBL/GenBank/DDBJ whole genome shotgun (WGS) entry which is preliminary data.</text>
</comment>